<sequence>MSSRLNLAITIFGFVLSALFLMVICCRLLCSRVRNSGHSFDIFQNDRRRSLVERSIQGVEPSVVSWFPTIKFNQHLFSSNEDNLCTICLNDYKEKEILRILPECGHSFHVICIDLWLRQHHTCPICRISLQVFSEWKQISGPLLSDAAKARFVPGALPHHLFEHPADQPSKQTGAPNSRSQCPTVVEVGSTGGESSALTQGVPRNELQEADRQQPTESRLTVDFDASCHHRGSSIPLDIHCIHHVFEDYIGRETSTFCVSDGVQARPLAADQCSIRIPEDHM</sequence>
<feature type="domain" description="RING-type" evidence="4">
    <location>
        <begin position="85"/>
        <end position="127"/>
    </location>
</feature>
<protein>
    <recommendedName>
        <fullName evidence="4">RING-type domain-containing protein</fullName>
    </recommendedName>
</protein>
<comment type="caution">
    <text evidence="5">The sequence shown here is derived from an EMBL/GenBank/DDBJ whole genome shotgun (WGS) entry which is preliminary data.</text>
</comment>
<evidence type="ECO:0000256" key="3">
    <source>
        <dbReference type="SAM" id="Phobius"/>
    </source>
</evidence>
<keyword evidence="6" id="KW-1185">Reference proteome</keyword>
<dbReference type="AlphaFoldDB" id="A0A8T2SWW0"/>
<keyword evidence="1" id="KW-0863">Zinc-finger</keyword>
<accession>A0A8T2SWW0</accession>
<feature type="region of interest" description="Disordered" evidence="2">
    <location>
        <begin position="163"/>
        <end position="219"/>
    </location>
</feature>
<proteinExistence type="predicted"/>
<dbReference type="Pfam" id="PF13639">
    <property type="entry name" value="zf-RING_2"/>
    <property type="match status" value="1"/>
</dbReference>
<dbReference type="EMBL" id="CM035422">
    <property type="protein sequence ID" value="KAH7372590.1"/>
    <property type="molecule type" value="Genomic_DNA"/>
</dbReference>
<dbReference type="InterPro" id="IPR013083">
    <property type="entry name" value="Znf_RING/FYVE/PHD"/>
</dbReference>
<dbReference type="GO" id="GO:0008270">
    <property type="term" value="F:zinc ion binding"/>
    <property type="evidence" value="ECO:0007669"/>
    <property type="project" value="UniProtKB-KW"/>
</dbReference>
<evidence type="ECO:0000313" key="5">
    <source>
        <dbReference type="EMBL" id="KAH7372590.1"/>
    </source>
</evidence>
<feature type="compositionally biased region" description="Polar residues" evidence="2">
    <location>
        <begin position="169"/>
        <end position="183"/>
    </location>
</feature>
<evidence type="ECO:0000256" key="2">
    <source>
        <dbReference type="SAM" id="MobiDB-lite"/>
    </source>
</evidence>
<dbReference type="PANTHER" id="PTHR47035">
    <property type="entry name" value="OS11G0150450 PROTEIN"/>
    <property type="match status" value="1"/>
</dbReference>
<feature type="transmembrane region" description="Helical" evidence="3">
    <location>
        <begin position="6"/>
        <end position="30"/>
    </location>
</feature>
<keyword evidence="3" id="KW-0812">Transmembrane</keyword>
<keyword evidence="1" id="KW-0862">Zinc</keyword>
<dbReference type="PANTHER" id="PTHR47035:SF3">
    <property type="entry name" value="OS11G0150450 PROTEIN"/>
    <property type="match status" value="1"/>
</dbReference>
<organism evidence="5 6">
    <name type="scientific">Ceratopteris richardii</name>
    <name type="common">Triangle waterfern</name>
    <dbReference type="NCBI Taxonomy" id="49495"/>
    <lineage>
        <taxon>Eukaryota</taxon>
        <taxon>Viridiplantae</taxon>
        <taxon>Streptophyta</taxon>
        <taxon>Embryophyta</taxon>
        <taxon>Tracheophyta</taxon>
        <taxon>Polypodiopsida</taxon>
        <taxon>Polypodiidae</taxon>
        <taxon>Polypodiales</taxon>
        <taxon>Pteridineae</taxon>
        <taxon>Pteridaceae</taxon>
        <taxon>Parkerioideae</taxon>
        <taxon>Ceratopteris</taxon>
    </lineage>
</organism>
<evidence type="ECO:0000313" key="6">
    <source>
        <dbReference type="Proteomes" id="UP000825935"/>
    </source>
</evidence>
<dbReference type="SUPFAM" id="SSF57850">
    <property type="entry name" value="RING/U-box"/>
    <property type="match status" value="1"/>
</dbReference>
<dbReference type="SMART" id="SM00184">
    <property type="entry name" value="RING"/>
    <property type="match status" value="1"/>
</dbReference>
<dbReference type="InterPro" id="IPR053070">
    <property type="entry name" value="RING-type_E3_ubiquitin-ligase"/>
</dbReference>
<evidence type="ECO:0000259" key="4">
    <source>
        <dbReference type="PROSITE" id="PS50089"/>
    </source>
</evidence>
<evidence type="ECO:0000256" key="1">
    <source>
        <dbReference type="PROSITE-ProRule" id="PRU00175"/>
    </source>
</evidence>
<keyword evidence="3" id="KW-0472">Membrane</keyword>
<dbReference type="Proteomes" id="UP000825935">
    <property type="component" value="Chromosome 17"/>
</dbReference>
<dbReference type="Gene3D" id="3.30.40.10">
    <property type="entry name" value="Zinc/RING finger domain, C3HC4 (zinc finger)"/>
    <property type="match status" value="1"/>
</dbReference>
<name>A0A8T2SWW0_CERRI</name>
<reference evidence="5" key="1">
    <citation type="submission" date="2021-08" db="EMBL/GenBank/DDBJ databases">
        <title>WGS assembly of Ceratopteris richardii.</title>
        <authorList>
            <person name="Marchant D.B."/>
            <person name="Chen G."/>
            <person name="Jenkins J."/>
            <person name="Shu S."/>
            <person name="Leebens-Mack J."/>
            <person name="Grimwood J."/>
            <person name="Schmutz J."/>
            <person name="Soltis P."/>
            <person name="Soltis D."/>
            <person name="Chen Z.-H."/>
        </authorList>
    </citation>
    <scope>NUCLEOTIDE SEQUENCE</scope>
    <source>
        <strain evidence="5">Whitten #5841</strain>
        <tissue evidence="5">Leaf</tissue>
    </source>
</reference>
<dbReference type="OrthoDB" id="8062037at2759"/>
<dbReference type="CDD" id="cd16461">
    <property type="entry name" value="RING-H2_EL5-like"/>
    <property type="match status" value="1"/>
</dbReference>
<dbReference type="PROSITE" id="PS50089">
    <property type="entry name" value="ZF_RING_2"/>
    <property type="match status" value="1"/>
</dbReference>
<keyword evidence="3" id="KW-1133">Transmembrane helix</keyword>
<dbReference type="EMBL" id="CM035422">
    <property type="protein sequence ID" value="KAH7372588.1"/>
    <property type="molecule type" value="Genomic_DNA"/>
</dbReference>
<dbReference type="EMBL" id="CM035422">
    <property type="protein sequence ID" value="KAH7372589.1"/>
    <property type="molecule type" value="Genomic_DNA"/>
</dbReference>
<keyword evidence="1" id="KW-0479">Metal-binding</keyword>
<dbReference type="InterPro" id="IPR001841">
    <property type="entry name" value="Znf_RING"/>
</dbReference>
<feature type="compositionally biased region" description="Basic and acidic residues" evidence="2">
    <location>
        <begin position="206"/>
        <end position="219"/>
    </location>
</feature>
<gene>
    <name evidence="5" type="ORF">KP509_17G012000</name>
</gene>